<comment type="similarity">
    <text evidence="4">Belongs to the arginase family.</text>
</comment>
<proteinExistence type="inferred from homology"/>
<evidence type="ECO:0000256" key="1">
    <source>
        <dbReference type="ARBA" id="ARBA00022723"/>
    </source>
</evidence>
<evidence type="ECO:0000313" key="5">
    <source>
        <dbReference type="EMBL" id="SUP75738.1"/>
    </source>
</evidence>
<dbReference type="GO" id="GO:0005829">
    <property type="term" value="C:cytosol"/>
    <property type="evidence" value="ECO:0007669"/>
    <property type="project" value="TreeGrafter"/>
</dbReference>
<protein>
    <submittedName>
        <fullName evidence="5">Arginase</fullName>
        <ecNumber evidence="5">3.5.3.1</ecNumber>
    </submittedName>
</protein>
<evidence type="ECO:0000256" key="3">
    <source>
        <dbReference type="ARBA" id="ARBA00023211"/>
    </source>
</evidence>
<dbReference type="RefSeq" id="WP_032912254.1">
    <property type="nucleotide sequence ID" value="NZ_CP023964.1"/>
</dbReference>
<organism evidence="5 6">
    <name type="scientific">Yersinia frederiksenii</name>
    <dbReference type="NCBI Taxonomy" id="29484"/>
    <lineage>
        <taxon>Bacteria</taxon>
        <taxon>Pseudomonadati</taxon>
        <taxon>Pseudomonadota</taxon>
        <taxon>Gammaproteobacteria</taxon>
        <taxon>Enterobacterales</taxon>
        <taxon>Yersiniaceae</taxon>
        <taxon>Yersinia</taxon>
    </lineage>
</organism>
<accession>A0A380PQA8</accession>
<keyword evidence="2 5" id="KW-0378">Hydrolase</keyword>
<dbReference type="GO" id="GO:0004053">
    <property type="term" value="F:arginase activity"/>
    <property type="evidence" value="ECO:0007669"/>
    <property type="project" value="UniProtKB-EC"/>
</dbReference>
<gene>
    <name evidence="5" type="primary">arg</name>
    <name evidence="5" type="ORF">NCTC11470_00757</name>
</gene>
<keyword evidence="3" id="KW-0464">Manganese</keyword>
<dbReference type="InterPro" id="IPR023696">
    <property type="entry name" value="Ureohydrolase_dom_sf"/>
</dbReference>
<dbReference type="Proteomes" id="UP000254835">
    <property type="component" value="Unassembled WGS sequence"/>
</dbReference>
<evidence type="ECO:0000256" key="2">
    <source>
        <dbReference type="ARBA" id="ARBA00022801"/>
    </source>
</evidence>
<keyword evidence="1" id="KW-0479">Metal-binding</keyword>
<dbReference type="PROSITE" id="PS51409">
    <property type="entry name" value="ARGINASE_2"/>
    <property type="match status" value="1"/>
</dbReference>
<dbReference type="OrthoDB" id="9789727at2"/>
<sequence length="291" mass="31644">MNTTKTKMIRLVMPQWQGGNNTAYKFGAELLAWLAPESNSPVVRIPVASTEEPLVNENGIMGRSQIVAQLKAAQAVLQEYSPDKVVVLGGDCLVDLAPFAYLAEKYNDNLGILWIDAHPDVMTPKQFSHSHAHVLGALMGNGDADLTAPVNYPISASKVMIAGLNMPNDYEKEFIAEKGLNTCSPDDVKAGASEVDEWIKREGITCLAIHFDLDVLNYKHFRSVLFANPAADENAFDGIGTGQLEISDVLALINKVDSLTSIVGLGIAEHLPWDAINLKEMLASLPLFKDQ</sequence>
<dbReference type="GeneID" id="57907021"/>
<dbReference type="CDD" id="cd09999">
    <property type="entry name" value="Arginase-like_1"/>
    <property type="match status" value="1"/>
</dbReference>
<dbReference type="Pfam" id="PF00491">
    <property type="entry name" value="Arginase"/>
    <property type="match status" value="1"/>
</dbReference>
<dbReference type="Gene3D" id="3.40.800.10">
    <property type="entry name" value="Ureohydrolase domain"/>
    <property type="match status" value="1"/>
</dbReference>
<dbReference type="PANTHER" id="PTHR43782:SF3">
    <property type="entry name" value="ARGINASE"/>
    <property type="match status" value="1"/>
</dbReference>
<reference evidence="5 6" key="1">
    <citation type="submission" date="2018-06" db="EMBL/GenBank/DDBJ databases">
        <authorList>
            <consortium name="Pathogen Informatics"/>
            <person name="Doyle S."/>
        </authorList>
    </citation>
    <scope>NUCLEOTIDE SEQUENCE [LARGE SCALE GENOMIC DNA]</scope>
    <source>
        <strain evidence="5 6">NCTC11470</strain>
    </source>
</reference>
<dbReference type="EC" id="3.5.3.1" evidence="5"/>
<dbReference type="SUPFAM" id="SSF52768">
    <property type="entry name" value="Arginase/deacetylase"/>
    <property type="match status" value="1"/>
</dbReference>
<dbReference type="PANTHER" id="PTHR43782">
    <property type="entry name" value="ARGINASE"/>
    <property type="match status" value="1"/>
</dbReference>
<dbReference type="InterPro" id="IPR006035">
    <property type="entry name" value="Ureohydrolase"/>
</dbReference>
<dbReference type="EMBL" id="UHJA01000001">
    <property type="protein sequence ID" value="SUP75738.1"/>
    <property type="molecule type" value="Genomic_DNA"/>
</dbReference>
<evidence type="ECO:0000313" key="6">
    <source>
        <dbReference type="Proteomes" id="UP000254835"/>
    </source>
</evidence>
<evidence type="ECO:0000256" key="4">
    <source>
        <dbReference type="PROSITE-ProRule" id="PRU00742"/>
    </source>
</evidence>
<dbReference type="GO" id="GO:0030145">
    <property type="term" value="F:manganese ion binding"/>
    <property type="evidence" value="ECO:0007669"/>
    <property type="project" value="TreeGrafter"/>
</dbReference>
<dbReference type="AlphaFoldDB" id="A0A380PQA8"/>
<name>A0A380PQA8_YERFR</name>